<dbReference type="InterPro" id="IPR036236">
    <property type="entry name" value="Znf_C2H2_sf"/>
</dbReference>
<dbReference type="PROSITE" id="PS00028">
    <property type="entry name" value="ZINC_FINGER_C2H2_1"/>
    <property type="match status" value="3"/>
</dbReference>
<gene>
    <name evidence="11" type="ORF">ONB1V03_LOCUS12544</name>
</gene>
<dbReference type="Gene3D" id="3.30.160.60">
    <property type="entry name" value="Classic Zinc Finger"/>
    <property type="match status" value="3"/>
</dbReference>
<evidence type="ECO:0000259" key="10">
    <source>
        <dbReference type="PROSITE" id="PS50157"/>
    </source>
</evidence>
<keyword evidence="5" id="KW-0805">Transcription regulation</keyword>
<evidence type="ECO:0000256" key="9">
    <source>
        <dbReference type="SAM" id="Phobius"/>
    </source>
</evidence>
<keyword evidence="6" id="KW-0804">Transcription</keyword>
<dbReference type="SUPFAM" id="SSF103473">
    <property type="entry name" value="MFS general substrate transporter"/>
    <property type="match status" value="1"/>
</dbReference>
<keyword evidence="3 8" id="KW-0863">Zinc-finger</keyword>
<organism evidence="11">
    <name type="scientific">Oppiella nova</name>
    <dbReference type="NCBI Taxonomy" id="334625"/>
    <lineage>
        <taxon>Eukaryota</taxon>
        <taxon>Metazoa</taxon>
        <taxon>Ecdysozoa</taxon>
        <taxon>Arthropoda</taxon>
        <taxon>Chelicerata</taxon>
        <taxon>Arachnida</taxon>
        <taxon>Acari</taxon>
        <taxon>Acariformes</taxon>
        <taxon>Sarcoptiformes</taxon>
        <taxon>Oribatida</taxon>
        <taxon>Brachypylina</taxon>
        <taxon>Oppioidea</taxon>
        <taxon>Oppiidae</taxon>
        <taxon>Oppiella</taxon>
    </lineage>
</organism>
<feature type="domain" description="C2H2-type" evidence="10">
    <location>
        <begin position="108"/>
        <end position="137"/>
    </location>
</feature>
<dbReference type="AlphaFoldDB" id="A0A7R9MB87"/>
<evidence type="ECO:0000256" key="8">
    <source>
        <dbReference type="PROSITE-ProRule" id="PRU00042"/>
    </source>
</evidence>
<keyword evidence="7" id="KW-0539">Nucleus</keyword>
<evidence type="ECO:0000256" key="6">
    <source>
        <dbReference type="ARBA" id="ARBA00023163"/>
    </source>
</evidence>
<sequence length="327" mass="37542">DWGGIKTHEWTGNHVFGHPYKCDVTECLYETYSGDELVEHIESHGSIYPCESVGCSATFSTADDMAAHMATHDQELRVRCRWPGCNKSYRSTYHMNKHMDTHSRETVYRCQWSGCEKAFANKRSVRDHERRHKGVKSGRYRCHWPQCEYRSSNADTFRRHFESHKNEAKSQQRVDRHAKGRKVKETFGATYFQYCPLKLTAQESAQLLSTVATAFTVGRGLSVLMALRFKPQQMIGYHFAILIIAAITLYAGQYNLTVLWVSTIMAGLGLSAMCPAMFAYLEQYLSITNPIGVFVERYSWVVLMFESIYVGTCLLLFVSFIILVDRL</sequence>
<dbReference type="PROSITE" id="PS50157">
    <property type="entry name" value="ZINC_FINGER_C2H2_2"/>
    <property type="match status" value="3"/>
</dbReference>
<dbReference type="GO" id="GO:0008270">
    <property type="term" value="F:zinc ion binding"/>
    <property type="evidence" value="ECO:0007669"/>
    <property type="project" value="UniProtKB-KW"/>
</dbReference>
<feature type="transmembrane region" description="Helical" evidence="9">
    <location>
        <begin position="301"/>
        <end position="324"/>
    </location>
</feature>
<evidence type="ECO:0000256" key="5">
    <source>
        <dbReference type="ARBA" id="ARBA00023015"/>
    </source>
</evidence>
<feature type="domain" description="C2H2-type" evidence="10">
    <location>
        <begin position="78"/>
        <end position="107"/>
    </location>
</feature>
<protein>
    <recommendedName>
        <fullName evidence="10">C2H2-type domain-containing protein</fullName>
    </recommendedName>
</protein>
<proteinExistence type="predicted"/>
<dbReference type="SUPFAM" id="SSF57667">
    <property type="entry name" value="beta-beta-alpha zinc fingers"/>
    <property type="match status" value="2"/>
</dbReference>
<accession>A0A7R9MB87</accession>
<dbReference type="OrthoDB" id="6277246at2759"/>
<dbReference type="SMART" id="SM00355">
    <property type="entry name" value="ZnF_C2H2"/>
    <property type="match status" value="5"/>
</dbReference>
<dbReference type="PANTHER" id="PTHR46179:SF13">
    <property type="entry name" value="C2H2-TYPE DOMAIN-CONTAINING PROTEIN"/>
    <property type="match status" value="1"/>
</dbReference>
<feature type="transmembrane region" description="Helical" evidence="9">
    <location>
        <begin position="258"/>
        <end position="281"/>
    </location>
</feature>
<keyword evidence="9" id="KW-0812">Transmembrane</keyword>
<evidence type="ECO:0000256" key="1">
    <source>
        <dbReference type="ARBA" id="ARBA00004123"/>
    </source>
</evidence>
<dbReference type="Proteomes" id="UP000728032">
    <property type="component" value="Unassembled WGS sequence"/>
</dbReference>
<dbReference type="InterPro" id="IPR036259">
    <property type="entry name" value="MFS_trans_sf"/>
</dbReference>
<feature type="domain" description="C2H2-type" evidence="10">
    <location>
        <begin position="48"/>
        <end position="77"/>
    </location>
</feature>
<reference evidence="11" key="1">
    <citation type="submission" date="2020-11" db="EMBL/GenBank/DDBJ databases">
        <authorList>
            <person name="Tran Van P."/>
        </authorList>
    </citation>
    <scope>NUCLEOTIDE SEQUENCE</scope>
</reference>
<feature type="transmembrane region" description="Helical" evidence="9">
    <location>
        <begin position="234"/>
        <end position="252"/>
    </location>
</feature>
<dbReference type="GO" id="GO:0005634">
    <property type="term" value="C:nucleus"/>
    <property type="evidence" value="ECO:0007669"/>
    <property type="project" value="UniProtKB-SubCell"/>
</dbReference>
<dbReference type="EMBL" id="OC925060">
    <property type="protein sequence ID" value="CAD7655904.1"/>
    <property type="molecule type" value="Genomic_DNA"/>
</dbReference>
<dbReference type="InterPro" id="IPR013087">
    <property type="entry name" value="Znf_C2H2_type"/>
</dbReference>
<dbReference type="PANTHER" id="PTHR46179">
    <property type="entry name" value="ZINC FINGER PROTEIN"/>
    <property type="match status" value="1"/>
</dbReference>
<dbReference type="EMBL" id="CAJPVJ010010235">
    <property type="protein sequence ID" value="CAG2173091.1"/>
    <property type="molecule type" value="Genomic_DNA"/>
</dbReference>
<dbReference type="GO" id="GO:0006357">
    <property type="term" value="P:regulation of transcription by RNA polymerase II"/>
    <property type="evidence" value="ECO:0007669"/>
    <property type="project" value="TreeGrafter"/>
</dbReference>
<evidence type="ECO:0000256" key="3">
    <source>
        <dbReference type="ARBA" id="ARBA00022771"/>
    </source>
</evidence>
<keyword evidence="2" id="KW-0479">Metal-binding</keyword>
<evidence type="ECO:0000256" key="2">
    <source>
        <dbReference type="ARBA" id="ARBA00022723"/>
    </source>
</evidence>
<name>A0A7R9MB87_9ACAR</name>
<evidence type="ECO:0000256" key="4">
    <source>
        <dbReference type="ARBA" id="ARBA00022833"/>
    </source>
</evidence>
<keyword evidence="9" id="KW-0472">Membrane</keyword>
<evidence type="ECO:0000256" key="7">
    <source>
        <dbReference type="ARBA" id="ARBA00023242"/>
    </source>
</evidence>
<comment type="subcellular location">
    <subcellularLocation>
        <location evidence="1">Nucleus</location>
    </subcellularLocation>
</comment>
<keyword evidence="12" id="KW-1185">Reference proteome</keyword>
<feature type="non-terminal residue" evidence="11">
    <location>
        <position position="327"/>
    </location>
</feature>
<dbReference type="Pfam" id="PF00096">
    <property type="entry name" value="zf-C2H2"/>
    <property type="match status" value="3"/>
</dbReference>
<keyword evidence="4" id="KW-0862">Zinc</keyword>
<keyword evidence="9" id="KW-1133">Transmembrane helix</keyword>
<evidence type="ECO:0000313" key="11">
    <source>
        <dbReference type="EMBL" id="CAD7655904.1"/>
    </source>
</evidence>
<evidence type="ECO:0000313" key="12">
    <source>
        <dbReference type="Proteomes" id="UP000728032"/>
    </source>
</evidence>
<dbReference type="InterPro" id="IPR051061">
    <property type="entry name" value="Zinc_finger_trans_reg"/>
</dbReference>